<dbReference type="HOGENOM" id="CLU_096130_0_0_0"/>
<dbReference type="EMBL" id="CAQJ01000068">
    <property type="protein sequence ID" value="CCQ91252.1"/>
    <property type="molecule type" value="Genomic_DNA"/>
</dbReference>
<dbReference type="AlphaFoldDB" id="M1YZV5"/>
<feature type="transmembrane region" description="Helical" evidence="7">
    <location>
        <begin position="222"/>
        <end position="243"/>
    </location>
</feature>
<feature type="transmembrane region" description="Helical" evidence="7">
    <location>
        <begin position="61"/>
        <end position="81"/>
    </location>
</feature>
<feature type="transmembrane region" description="Helical" evidence="7">
    <location>
        <begin position="249"/>
        <end position="268"/>
    </location>
</feature>
<evidence type="ECO:0000313" key="9">
    <source>
        <dbReference type="Proteomes" id="UP000011704"/>
    </source>
</evidence>
<feature type="transmembrane region" description="Helical" evidence="7">
    <location>
        <begin position="34"/>
        <end position="55"/>
    </location>
</feature>
<evidence type="ECO:0000256" key="1">
    <source>
        <dbReference type="ARBA" id="ARBA00004141"/>
    </source>
</evidence>
<keyword evidence="9" id="KW-1185">Reference proteome</keyword>
<dbReference type="PANTHER" id="PTHR30477">
    <property type="entry name" value="ABC-TRANSPORTER METAL-BINDING PROTEIN"/>
    <property type="match status" value="1"/>
</dbReference>
<dbReference type="InterPro" id="IPR037294">
    <property type="entry name" value="ABC_BtuC-like"/>
</dbReference>
<keyword evidence="5 7" id="KW-0472">Membrane</keyword>
<protein>
    <submittedName>
        <fullName evidence="8">Putative ABC-type metal ion ABC transporter, permease component</fullName>
    </submittedName>
</protein>
<feature type="transmembrane region" description="Helical" evidence="7">
    <location>
        <begin position="6"/>
        <end position="27"/>
    </location>
</feature>
<dbReference type="STRING" id="1266370.NITGR_610010"/>
<feature type="transmembrane region" description="Helical" evidence="7">
    <location>
        <begin position="174"/>
        <end position="192"/>
    </location>
</feature>
<comment type="caution">
    <text evidence="8">The sequence shown here is derived from an EMBL/GenBank/DDBJ whole genome shotgun (WGS) entry which is preliminary data.</text>
</comment>
<evidence type="ECO:0000256" key="7">
    <source>
        <dbReference type="SAM" id="Phobius"/>
    </source>
</evidence>
<dbReference type="InterPro" id="IPR001626">
    <property type="entry name" value="ABC_TroCD"/>
</dbReference>
<evidence type="ECO:0000313" key="8">
    <source>
        <dbReference type="EMBL" id="CCQ91252.1"/>
    </source>
</evidence>
<dbReference type="InParanoid" id="M1YZV5"/>
<accession>M1YZV5</accession>
<dbReference type="Pfam" id="PF00950">
    <property type="entry name" value="ABC-3"/>
    <property type="match status" value="1"/>
</dbReference>
<keyword evidence="4 7" id="KW-1133">Transmembrane helix</keyword>
<organism evidence="8 9">
    <name type="scientific">Nitrospina gracilis (strain 3/211)</name>
    <dbReference type="NCBI Taxonomy" id="1266370"/>
    <lineage>
        <taxon>Bacteria</taxon>
        <taxon>Pseudomonadati</taxon>
        <taxon>Nitrospinota/Tectimicrobiota group</taxon>
        <taxon>Nitrospinota</taxon>
        <taxon>Nitrospinia</taxon>
        <taxon>Nitrospinales</taxon>
        <taxon>Nitrospinaceae</taxon>
        <taxon>Nitrospina</taxon>
    </lineage>
</organism>
<feature type="transmembrane region" description="Helical" evidence="7">
    <location>
        <begin position="198"/>
        <end position="215"/>
    </location>
</feature>
<sequence length="273" mass="29461">MTGFFTFMAAPAAGCIILALVFTYFGLHVLKREVIFVDLSLAQLAALGATLGFALEWDAHSWGAQGLSLLFIFLGALFFALVEYRFPEVSQEAVIGIVYVVGASLAIIIADRAPHAAEHIQFMLNGSILWITWTGVGTLTATAVIVGLLAWKWRKSIETWFDRKIADAGSYHRALWDFVFYALLGLVIAVSIKTAGIFLVFTLLIIPAVCATLFANNLYRQFVLGSVIGVVGSLAGLALSFSLDVPTGAMIVATFGVLFLAALGVRCFQNNRA</sequence>
<evidence type="ECO:0000256" key="5">
    <source>
        <dbReference type="ARBA" id="ARBA00023136"/>
    </source>
</evidence>
<dbReference type="Gene3D" id="1.10.3470.10">
    <property type="entry name" value="ABC transporter involved in vitamin B12 uptake, BtuC"/>
    <property type="match status" value="1"/>
</dbReference>
<reference evidence="8 9" key="1">
    <citation type="journal article" date="2013" name="Front. Microbiol.">
        <title>The genome of Nitrospina gracilis illuminates the metabolism and evolution of the major marine nitrite oxidizer.</title>
        <authorList>
            <person name="Luecker S."/>
            <person name="Nowka B."/>
            <person name="Rattei T."/>
            <person name="Spieck E."/>
            <person name="and Daims H."/>
        </authorList>
    </citation>
    <scope>NUCLEOTIDE SEQUENCE [LARGE SCALE GENOMIC DNA]</scope>
    <source>
        <strain evidence="8 9">3/211</strain>
    </source>
</reference>
<comment type="similarity">
    <text evidence="2 6">Belongs to the ABC-3 integral membrane protein family.</text>
</comment>
<evidence type="ECO:0000256" key="4">
    <source>
        <dbReference type="ARBA" id="ARBA00022989"/>
    </source>
</evidence>
<keyword evidence="3 6" id="KW-0812">Transmembrane</keyword>
<dbReference type="Proteomes" id="UP000011704">
    <property type="component" value="Unassembled WGS sequence"/>
</dbReference>
<comment type="subcellular location">
    <subcellularLocation>
        <location evidence="6">Cell membrane</location>
        <topology evidence="6">Multi-pass membrane protein</topology>
    </subcellularLocation>
    <subcellularLocation>
        <location evidence="1">Membrane</location>
        <topology evidence="1">Multi-pass membrane protein</topology>
    </subcellularLocation>
</comment>
<dbReference type="PANTHER" id="PTHR30477:SF19">
    <property type="entry name" value="METAL ABC TRANSPORTER PERMEASE"/>
    <property type="match status" value="1"/>
</dbReference>
<dbReference type="GO" id="GO:0055085">
    <property type="term" value="P:transmembrane transport"/>
    <property type="evidence" value="ECO:0007669"/>
    <property type="project" value="InterPro"/>
</dbReference>
<dbReference type="GO" id="GO:0043190">
    <property type="term" value="C:ATP-binding cassette (ABC) transporter complex"/>
    <property type="evidence" value="ECO:0007669"/>
    <property type="project" value="InterPro"/>
</dbReference>
<gene>
    <name evidence="8" type="ORF">NITGR_610010</name>
</gene>
<evidence type="ECO:0000256" key="2">
    <source>
        <dbReference type="ARBA" id="ARBA00008034"/>
    </source>
</evidence>
<dbReference type="OrthoDB" id="14209at2"/>
<dbReference type="FunCoup" id="M1YZV5">
    <property type="interactions" value="291"/>
</dbReference>
<dbReference type="SUPFAM" id="SSF81345">
    <property type="entry name" value="ABC transporter involved in vitamin B12 uptake, BtuC"/>
    <property type="match status" value="1"/>
</dbReference>
<name>M1YZV5_NITG3</name>
<feature type="transmembrane region" description="Helical" evidence="7">
    <location>
        <begin position="130"/>
        <end position="153"/>
    </location>
</feature>
<proteinExistence type="inferred from homology"/>
<keyword evidence="6" id="KW-0813">Transport</keyword>
<dbReference type="RefSeq" id="WP_005009715.1">
    <property type="nucleotide sequence ID" value="NZ_HG422173.1"/>
</dbReference>
<evidence type="ECO:0000256" key="6">
    <source>
        <dbReference type="RuleBase" id="RU003943"/>
    </source>
</evidence>
<evidence type="ECO:0000256" key="3">
    <source>
        <dbReference type="ARBA" id="ARBA00022692"/>
    </source>
</evidence>
<dbReference type="GO" id="GO:0010043">
    <property type="term" value="P:response to zinc ion"/>
    <property type="evidence" value="ECO:0007669"/>
    <property type="project" value="TreeGrafter"/>
</dbReference>
<feature type="transmembrane region" description="Helical" evidence="7">
    <location>
        <begin position="93"/>
        <end position="110"/>
    </location>
</feature>